<dbReference type="GO" id="GO:0016192">
    <property type="term" value="P:vesicle-mediated transport"/>
    <property type="evidence" value="ECO:0007669"/>
    <property type="project" value="InterPro"/>
</dbReference>
<comment type="caution">
    <text evidence="14">The sequence shown here is derived from an EMBL/GenBank/DDBJ whole genome shotgun (WGS) entry which is preliminary data.</text>
</comment>
<dbReference type="Pfam" id="PF14796">
    <property type="entry name" value="AP3B1_C"/>
    <property type="match status" value="1"/>
</dbReference>
<dbReference type="Pfam" id="PF01602">
    <property type="entry name" value="Adaptin_N"/>
    <property type="match status" value="1"/>
</dbReference>
<evidence type="ECO:0000256" key="5">
    <source>
        <dbReference type="ARBA" id="ARBA00022553"/>
    </source>
</evidence>
<sequence>MFPQFGATAESLTRASSLVFRIGTDAHLYDDPDDVSIPPLLESKFDSEVVEALKRLLALIAQGADVSNFFPQVVKNVASPSLEVKKLVYLYLLHYAQKRPSEALLSINCFQKDLSDPNPLVRAWALRAMAGIRLHVIAPLVLVAVTKCAKDPSPYVRKCAANAIPKLYDLQREQNASDLEELIGVLLSDHSPGVVGAAAAAFNAICRSNLPIIGRNFRKLCETLPDVEEWGQIILIEILLRYVTARYGLMKETVFFSSLSNGTSHSDDERDSAMDEISSTDLKMSVLRSYIKASEEHSSPLGFTENRTENILERANFMSSQNDEVKVFLQCTSPLLWSQNCAVVLAAAGVHWIMASKEDVKKIVKPVLFLLRSSPDSRYVVLCNILVFAKVVPSLFAPYYEDFFASSSDSYQTRTLKLKILSIIADDTSVPLIFQEFQDYIKDPDMRFVTCTVGAIGLCAQRLSSVAQTCLDALLALIRQMSSVSDSCLSEGEAGVLVQAVMSIRIIIKQNPTTYEKVIVQLVRSLDVIKVSVARAIIVWMLGEYSSIGQIIPRMALSVFEYLACSFASEEVETKHQILNLAAKFTVCAQGEDLQTFKKILTYIIEVAKFDLNYDVRDRARIIMKLLHGHITTTCPEEGTLFLLHNDAWHDLLEQIFTGKTKWKSSVLNDLRFYLPGSLSQIVLHSAPGYECLPKPGSLLESDLNIRLEAVQEVEILADKNVNRDSFESDEPESLSGSSEEESDYNSENSIVDSAESEVSGYARDDNENNHGASSLISQEGIGVSNQLIHLSDDGNGVTKSVGNAWQNTSNSLPIDLVDMMSKSALETWLDEQPGNPESSSSTQGSRQLSSARVSVKDIGGTVKPKVHSLLDPVNQNGLRVDYSYSSEISNISPLLVCIEVSFMNQSDEHLTKIAVVDEEFNGDLYFSRQEQESNESSKSADVPMMIPMEEIASLDPGRTEKKLLQVRFYHHLLPLKLAVCCNGKKFPIKLWPDIGYFIRPLSMNVESFTDKESQLPGMFEYMRRCTFTDHLKDRECEKDQISFDDDKVMFICRTIASKMLSNANLFLVSVDMPVSASHDDLSGACLRFSGEILSSSNPCLITLTIEGKCSDTLDISVKVNCVETVFGLNLLNRVVAFLV</sequence>
<evidence type="ECO:0000313" key="14">
    <source>
        <dbReference type="EMBL" id="KAK1312020.1"/>
    </source>
</evidence>
<dbReference type="PANTHER" id="PTHR11134">
    <property type="entry name" value="ADAPTOR COMPLEX SUBUNIT BETA FAMILY MEMBER"/>
    <property type="match status" value="1"/>
</dbReference>
<accession>A0AAV9EEH0</accession>
<dbReference type="PIRSF" id="PIRSF037096">
    <property type="entry name" value="AP3_complex_beta"/>
    <property type="match status" value="1"/>
</dbReference>
<evidence type="ECO:0000256" key="12">
    <source>
        <dbReference type="SAM" id="MobiDB-lite"/>
    </source>
</evidence>
<dbReference type="InterPro" id="IPR016024">
    <property type="entry name" value="ARM-type_fold"/>
</dbReference>
<keyword evidence="4 11" id="KW-0813">Transport</keyword>
<feature type="region of interest" description="Disordered" evidence="12">
    <location>
        <begin position="722"/>
        <end position="774"/>
    </location>
</feature>
<evidence type="ECO:0000256" key="6">
    <source>
        <dbReference type="ARBA" id="ARBA00022927"/>
    </source>
</evidence>
<dbReference type="InterPro" id="IPR002553">
    <property type="entry name" value="Clathrin/coatomer_adapt-like_N"/>
</dbReference>
<keyword evidence="7" id="KW-0333">Golgi apparatus</keyword>
<dbReference type="AlphaFoldDB" id="A0AAV9EEH0"/>
<comment type="function">
    <text evidence="10">Subunit of non-clathrin- and clathrin-associated adaptor protein complex 3 (AP-3) that plays a role in protein sorting in the late-Golgi/trans-Golgi network (TGN) and/or endosomes. The AP complexes mediate both the recruitment of clathrin to membranes and the recognition of sorting signals within the cytosolic tails of transmembrane cargo molecules. AP-3 appears to be involved in the sorting of a subset of transmembrane proteins targeted to lysosomes and lysosome-related organelles. In concert with the BLOC-1 complex, AP-3 is required to target cargos into vesicles assembled at cell bodies for delivery into neurites and nerve terminals.</text>
</comment>
<keyword evidence="9" id="KW-0968">Cytoplasmic vesicle</keyword>
<organism evidence="14 15">
    <name type="scientific">Acorus calamus</name>
    <name type="common">Sweet flag</name>
    <dbReference type="NCBI Taxonomy" id="4465"/>
    <lineage>
        <taxon>Eukaryota</taxon>
        <taxon>Viridiplantae</taxon>
        <taxon>Streptophyta</taxon>
        <taxon>Embryophyta</taxon>
        <taxon>Tracheophyta</taxon>
        <taxon>Spermatophyta</taxon>
        <taxon>Magnoliopsida</taxon>
        <taxon>Liliopsida</taxon>
        <taxon>Acoraceae</taxon>
        <taxon>Acorus</taxon>
    </lineage>
</organism>
<dbReference type="SMART" id="SM01355">
    <property type="entry name" value="AP3B1_C"/>
    <property type="match status" value="1"/>
</dbReference>
<feature type="region of interest" description="Disordered" evidence="12">
    <location>
        <begin position="830"/>
        <end position="854"/>
    </location>
</feature>
<evidence type="ECO:0000313" key="15">
    <source>
        <dbReference type="Proteomes" id="UP001180020"/>
    </source>
</evidence>
<keyword evidence="6 11" id="KW-0653">Protein transport</keyword>
<dbReference type="InterPro" id="IPR026740">
    <property type="entry name" value="AP3_beta"/>
</dbReference>
<dbReference type="InterPro" id="IPR056314">
    <property type="entry name" value="AP3B1/2_C"/>
</dbReference>
<dbReference type="Pfam" id="PF24080">
    <property type="entry name" value="AP3B1_C_2"/>
    <property type="match status" value="1"/>
</dbReference>
<evidence type="ECO:0000256" key="1">
    <source>
        <dbReference type="ARBA" id="ARBA00004145"/>
    </source>
</evidence>
<dbReference type="EMBL" id="JAUJYO010000007">
    <property type="protein sequence ID" value="KAK1312020.1"/>
    <property type="molecule type" value="Genomic_DNA"/>
</dbReference>
<gene>
    <name evidence="14" type="primary">AP3BA</name>
    <name evidence="14" type="ORF">QJS10_CPA07g00184</name>
</gene>
<evidence type="ECO:0000256" key="11">
    <source>
        <dbReference type="PIRNR" id="PIRNR037096"/>
    </source>
</evidence>
<feature type="compositionally biased region" description="Low complexity" evidence="12">
    <location>
        <begin position="839"/>
        <end position="851"/>
    </location>
</feature>
<evidence type="ECO:0000256" key="10">
    <source>
        <dbReference type="ARBA" id="ARBA00023570"/>
    </source>
</evidence>
<evidence type="ECO:0000256" key="3">
    <source>
        <dbReference type="ARBA" id="ARBA00006613"/>
    </source>
</evidence>
<keyword evidence="8 11" id="KW-0472">Membrane</keyword>
<keyword evidence="15" id="KW-1185">Reference proteome</keyword>
<dbReference type="InterPro" id="IPR026739">
    <property type="entry name" value="AP_beta"/>
</dbReference>
<dbReference type="InterPro" id="IPR011989">
    <property type="entry name" value="ARM-like"/>
</dbReference>
<reference evidence="14" key="2">
    <citation type="submission" date="2023-06" db="EMBL/GenBank/DDBJ databases">
        <authorList>
            <person name="Ma L."/>
            <person name="Liu K.-W."/>
            <person name="Li Z."/>
            <person name="Hsiao Y.-Y."/>
            <person name="Qi Y."/>
            <person name="Fu T."/>
            <person name="Tang G."/>
            <person name="Zhang D."/>
            <person name="Sun W.-H."/>
            <person name="Liu D.-K."/>
            <person name="Li Y."/>
            <person name="Chen G.-Z."/>
            <person name="Liu X.-D."/>
            <person name="Liao X.-Y."/>
            <person name="Jiang Y.-T."/>
            <person name="Yu X."/>
            <person name="Hao Y."/>
            <person name="Huang J."/>
            <person name="Zhao X.-W."/>
            <person name="Ke S."/>
            <person name="Chen Y.-Y."/>
            <person name="Wu W.-L."/>
            <person name="Hsu J.-L."/>
            <person name="Lin Y.-F."/>
            <person name="Huang M.-D."/>
            <person name="Li C.-Y."/>
            <person name="Huang L."/>
            <person name="Wang Z.-W."/>
            <person name="Zhao X."/>
            <person name="Zhong W.-Y."/>
            <person name="Peng D.-H."/>
            <person name="Ahmad S."/>
            <person name="Lan S."/>
            <person name="Zhang J.-S."/>
            <person name="Tsai W.-C."/>
            <person name="Van De Peer Y."/>
            <person name="Liu Z.-J."/>
        </authorList>
    </citation>
    <scope>NUCLEOTIDE SEQUENCE</scope>
    <source>
        <strain evidence="14">CP</strain>
        <tissue evidence="14">Leaves</tissue>
    </source>
</reference>
<evidence type="ECO:0000259" key="13">
    <source>
        <dbReference type="SMART" id="SM01355"/>
    </source>
</evidence>
<name>A0AAV9EEH0_ACOCL</name>
<dbReference type="SUPFAM" id="SSF48371">
    <property type="entry name" value="ARM repeat"/>
    <property type="match status" value="1"/>
</dbReference>
<reference evidence="14" key="1">
    <citation type="journal article" date="2023" name="Nat. Commun.">
        <title>Diploid and tetraploid genomes of Acorus and the evolution of monocots.</title>
        <authorList>
            <person name="Ma L."/>
            <person name="Liu K.W."/>
            <person name="Li Z."/>
            <person name="Hsiao Y.Y."/>
            <person name="Qi Y."/>
            <person name="Fu T."/>
            <person name="Tang G.D."/>
            <person name="Zhang D."/>
            <person name="Sun W.H."/>
            <person name="Liu D.K."/>
            <person name="Li Y."/>
            <person name="Chen G.Z."/>
            <person name="Liu X.D."/>
            <person name="Liao X.Y."/>
            <person name="Jiang Y.T."/>
            <person name="Yu X."/>
            <person name="Hao Y."/>
            <person name="Huang J."/>
            <person name="Zhao X.W."/>
            <person name="Ke S."/>
            <person name="Chen Y.Y."/>
            <person name="Wu W.L."/>
            <person name="Hsu J.L."/>
            <person name="Lin Y.F."/>
            <person name="Huang M.D."/>
            <person name="Li C.Y."/>
            <person name="Huang L."/>
            <person name="Wang Z.W."/>
            <person name="Zhao X."/>
            <person name="Zhong W.Y."/>
            <person name="Peng D.H."/>
            <person name="Ahmad S."/>
            <person name="Lan S."/>
            <person name="Zhang J.S."/>
            <person name="Tsai W.C."/>
            <person name="Van de Peer Y."/>
            <person name="Liu Z.J."/>
        </authorList>
    </citation>
    <scope>NUCLEOTIDE SEQUENCE</scope>
    <source>
        <strain evidence="14">CP</strain>
    </source>
</reference>
<protein>
    <recommendedName>
        <fullName evidence="11">AP-3 complex subunit beta</fullName>
    </recommendedName>
</protein>
<dbReference type="GO" id="GO:0005794">
    <property type="term" value="C:Golgi apparatus"/>
    <property type="evidence" value="ECO:0007669"/>
    <property type="project" value="UniProtKB-SubCell"/>
</dbReference>
<evidence type="ECO:0000256" key="2">
    <source>
        <dbReference type="ARBA" id="ARBA00004555"/>
    </source>
</evidence>
<comment type="similarity">
    <text evidence="3 11">Belongs to the adaptor complexes large subunit family.</text>
</comment>
<dbReference type="InterPro" id="IPR029390">
    <property type="entry name" value="AP3B_C"/>
</dbReference>
<evidence type="ECO:0000256" key="8">
    <source>
        <dbReference type="ARBA" id="ARBA00023136"/>
    </source>
</evidence>
<dbReference type="GO" id="GO:0030123">
    <property type="term" value="C:AP-3 adaptor complex"/>
    <property type="evidence" value="ECO:0007669"/>
    <property type="project" value="UniProtKB-UniRule"/>
</dbReference>
<evidence type="ECO:0000256" key="9">
    <source>
        <dbReference type="ARBA" id="ARBA00023329"/>
    </source>
</evidence>
<evidence type="ECO:0000256" key="4">
    <source>
        <dbReference type="ARBA" id="ARBA00022448"/>
    </source>
</evidence>
<dbReference type="GO" id="GO:0006886">
    <property type="term" value="P:intracellular protein transport"/>
    <property type="evidence" value="ECO:0007669"/>
    <property type="project" value="InterPro"/>
</dbReference>
<dbReference type="Proteomes" id="UP001180020">
    <property type="component" value="Unassembled WGS sequence"/>
</dbReference>
<evidence type="ECO:0000256" key="7">
    <source>
        <dbReference type="ARBA" id="ARBA00023034"/>
    </source>
</evidence>
<dbReference type="GO" id="GO:0030665">
    <property type="term" value="C:clathrin-coated vesicle membrane"/>
    <property type="evidence" value="ECO:0007669"/>
    <property type="project" value="UniProtKB-SubCell"/>
</dbReference>
<dbReference type="Gene3D" id="1.25.10.10">
    <property type="entry name" value="Leucine-rich Repeat Variant"/>
    <property type="match status" value="1"/>
</dbReference>
<keyword evidence="5" id="KW-0597">Phosphoprotein</keyword>
<proteinExistence type="inferred from homology"/>
<feature type="domain" description="AP-3 complex subunit beta C-terminal" evidence="13">
    <location>
        <begin position="822"/>
        <end position="974"/>
    </location>
</feature>
<comment type="subcellular location">
    <subcellularLocation>
        <location evidence="1">Cytoplasmic vesicle</location>
        <location evidence="1">Clathrin-coated vesicle membrane</location>
        <topology evidence="1">Peripheral membrane protein</topology>
        <orientation evidence="1">Cytoplasmic side</orientation>
    </subcellularLocation>
    <subcellularLocation>
        <location evidence="2">Golgi apparatus</location>
    </subcellularLocation>
</comment>
<feature type="compositionally biased region" description="Acidic residues" evidence="12">
    <location>
        <begin position="728"/>
        <end position="745"/>
    </location>
</feature>